<feature type="signal peptide" evidence="2">
    <location>
        <begin position="1"/>
        <end position="24"/>
    </location>
</feature>
<dbReference type="PROSITE" id="PS50835">
    <property type="entry name" value="IG_LIKE"/>
    <property type="match status" value="2"/>
</dbReference>
<evidence type="ECO:0000313" key="5">
    <source>
        <dbReference type="Proteomes" id="UP000663845"/>
    </source>
</evidence>
<dbReference type="AlphaFoldDB" id="A0A814XQ33"/>
<dbReference type="InterPro" id="IPR036179">
    <property type="entry name" value="Ig-like_dom_sf"/>
</dbReference>
<dbReference type="SMART" id="SM00409">
    <property type="entry name" value="IG"/>
    <property type="match status" value="2"/>
</dbReference>
<dbReference type="InterPro" id="IPR003599">
    <property type="entry name" value="Ig_sub"/>
</dbReference>
<dbReference type="InterPro" id="IPR007110">
    <property type="entry name" value="Ig-like_dom"/>
</dbReference>
<feature type="region of interest" description="Disordered" evidence="1">
    <location>
        <begin position="330"/>
        <end position="391"/>
    </location>
</feature>
<proteinExistence type="predicted"/>
<name>A0A814XQ33_9BILA</name>
<feature type="domain" description="Ig-like" evidence="3">
    <location>
        <begin position="39"/>
        <end position="139"/>
    </location>
</feature>
<gene>
    <name evidence="4" type="ORF">JYZ213_LOCUS27808</name>
</gene>
<dbReference type="Gene3D" id="2.60.40.10">
    <property type="entry name" value="Immunoglobulins"/>
    <property type="match status" value="1"/>
</dbReference>
<feature type="domain" description="Ig-like" evidence="3">
    <location>
        <begin position="184"/>
        <end position="285"/>
    </location>
</feature>
<accession>A0A814XQ33</accession>
<dbReference type="InterPro" id="IPR013151">
    <property type="entry name" value="Immunoglobulin_dom"/>
</dbReference>
<sequence>MFLNYRSFSLCSCVLLITFLSSTAQFCSNLTSIDDKDTPCFLEAAINPVPLRTTSGSVVLPCHVARSKRSTIEWWYSDPQKLVNIKIYPVYPPVRPTALRFLSTLTPYSKNFNETDIIDATILLPYVNVDDSGIYRCVIRPWTIDPIERMENFLFADDSKSASLYYNLQLIAPRLCHSSAGGLPCFTAMRTSSPTVVEAYQTSFLQCVVKTFNRPVSVFWVVGEAPVNSLLINEHLPTNQFNGDRLRRIFPRSLTDYSIELSLNRTTPERMYSCVIDGSSDIETTVFTYIVRNINLEQVHQKILNTTHHDDKHVEHTTPSTDPLLKLLEKSDVTDLDDETSKEEEVSSAEREEEEEEECIITDLDDETSKEEEVSSAEREEEEEEVTTPAI</sequence>
<comment type="caution">
    <text evidence="4">The sequence shown here is derived from an EMBL/GenBank/DDBJ whole genome shotgun (WGS) entry which is preliminary data.</text>
</comment>
<protein>
    <recommendedName>
        <fullName evidence="3">Ig-like domain-containing protein</fullName>
    </recommendedName>
</protein>
<dbReference type="SUPFAM" id="SSF48726">
    <property type="entry name" value="Immunoglobulin"/>
    <property type="match status" value="1"/>
</dbReference>
<evidence type="ECO:0000256" key="1">
    <source>
        <dbReference type="SAM" id="MobiDB-lite"/>
    </source>
</evidence>
<dbReference type="InterPro" id="IPR013783">
    <property type="entry name" value="Ig-like_fold"/>
</dbReference>
<evidence type="ECO:0000259" key="3">
    <source>
        <dbReference type="PROSITE" id="PS50835"/>
    </source>
</evidence>
<dbReference type="EMBL" id="CAJNOG010000393">
    <property type="protein sequence ID" value="CAF1217407.1"/>
    <property type="molecule type" value="Genomic_DNA"/>
</dbReference>
<feature type="compositionally biased region" description="Acidic residues" evidence="1">
    <location>
        <begin position="379"/>
        <end position="391"/>
    </location>
</feature>
<evidence type="ECO:0000313" key="4">
    <source>
        <dbReference type="EMBL" id="CAF1217407.1"/>
    </source>
</evidence>
<organism evidence="4 5">
    <name type="scientific">Adineta steineri</name>
    <dbReference type="NCBI Taxonomy" id="433720"/>
    <lineage>
        <taxon>Eukaryota</taxon>
        <taxon>Metazoa</taxon>
        <taxon>Spiralia</taxon>
        <taxon>Gnathifera</taxon>
        <taxon>Rotifera</taxon>
        <taxon>Eurotatoria</taxon>
        <taxon>Bdelloidea</taxon>
        <taxon>Adinetida</taxon>
        <taxon>Adinetidae</taxon>
        <taxon>Adineta</taxon>
    </lineage>
</organism>
<dbReference type="Pfam" id="PF00047">
    <property type="entry name" value="ig"/>
    <property type="match status" value="1"/>
</dbReference>
<feature type="compositionally biased region" description="Acidic residues" evidence="1">
    <location>
        <begin position="351"/>
        <end position="370"/>
    </location>
</feature>
<reference evidence="4" key="1">
    <citation type="submission" date="2021-02" db="EMBL/GenBank/DDBJ databases">
        <authorList>
            <person name="Nowell W R."/>
        </authorList>
    </citation>
    <scope>NUCLEOTIDE SEQUENCE</scope>
</reference>
<evidence type="ECO:0000256" key="2">
    <source>
        <dbReference type="SAM" id="SignalP"/>
    </source>
</evidence>
<dbReference type="Proteomes" id="UP000663845">
    <property type="component" value="Unassembled WGS sequence"/>
</dbReference>
<feature type="chain" id="PRO_5032656285" description="Ig-like domain-containing protein" evidence="2">
    <location>
        <begin position="25"/>
        <end position="391"/>
    </location>
</feature>
<keyword evidence="2" id="KW-0732">Signal</keyword>